<gene>
    <name evidence="1" type="primary">BnaA07g03230D</name>
    <name evidence="1" type="ORF">GSBRNA2T00047595001</name>
</gene>
<protein>
    <submittedName>
        <fullName evidence="1">BnaA07g03230D protein</fullName>
    </submittedName>
</protein>
<accession>A0A078H3H4</accession>
<keyword evidence="2" id="KW-1185">Reference proteome</keyword>
<dbReference type="Proteomes" id="UP000028999">
    <property type="component" value="Unassembled WGS sequence"/>
</dbReference>
<name>A0A078H3H4_BRANA</name>
<dbReference type="AlphaFoldDB" id="A0A078H3H4"/>
<organism evidence="1 2">
    <name type="scientific">Brassica napus</name>
    <name type="common">Rape</name>
    <dbReference type="NCBI Taxonomy" id="3708"/>
    <lineage>
        <taxon>Eukaryota</taxon>
        <taxon>Viridiplantae</taxon>
        <taxon>Streptophyta</taxon>
        <taxon>Embryophyta</taxon>
        <taxon>Tracheophyta</taxon>
        <taxon>Spermatophyta</taxon>
        <taxon>Magnoliopsida</taxon>
        <taxon>eudicotyledons</taxon>
        <taxon>Gunneridae</taxon>
        <taxon>Pentapetalae</taxon>
        <taxon>rosids</taxon>
        <taxon>malvids</taxon>
        <taxon>Brassicales</taxon>
        <taxon>Brassicaceae</taxon>
        <taxon>Brassiceae</taxon>
        <taxon>Brassica</taxon>
    </lineage>
</organism>
<evidence type="ECO:0000313" key="2">
    <source>
        <dbReference type="Proteomes" id="UP000028999"/>
    </source>
</evidence>
<proteinExistence type="predicted"/>
<evidence type="ECO:0000313" key="1">
    <source>
        <dbReference type="EMBL" id="CDY31388.1"/>
    </source>
</evidence>
<sequence>MISLCLVDVSFFVVDNN</sequence>
<dbReference type="EMBL" id="LK032271">
    <property type="protein sequence ID" value="CDY31388.1"/>
    <property type="molecule type" value="Genomic_DNA"/>
</dbReference>
<dbReference type="PaxDb" id="3708-A0A078H3H4"/>
<reference evidence="1 2" key="1">
    <citation type="journal article" date="2014" name="Science">
        <title>Plant genetics. Early allopolyploid evolution in the post-Neolithic Brassica napus oilseed genome.</title>
        <authorList>
            <person name="Chalhoub B."/>
            <person name="Denoeud F."/>
            <person name="Liu S."/>
            <person name="Parkin I.A."/>
            <person name="Tang H."/>
            <person name="Wang X."/>
            <person name="Chiquet J."/>
            <person name="Belcram H."/>
            <person name="Tong C."/>
            <person name="Samans B."/>
            <person name="Correa M."/>
            <person name="Da Silva C."/>
            <person name="Just J."/>
            <person name="Falentin C."/>
            <person name="Koh C.S."/>
            <person name="Le Clainche I."/>
            <person name="Bernard M."/>
            <person name="Bento P."/>
            <person name="Noel B."/>
            <person name="Labadie K."/>
            <person name="Alberti A."/>
            <person name="Charles M."/>
            <person name="Arnaud D."/>
            <person name="Guo H."/>
            <person name="Daviaud C."/>
            <person name="Alamery S."/>
            <person name="Jabbari K."/>
            <person name="Zhao M."/>
            <person name="Edger P.P."/>
            <person name="Chelaifa H."/>
            <person name="Tack D."/>
            <person name="Lassalle G."/>
            <person name="Mestiri I."/>
            <person name="Schnel N."/>
            <person name="Le Paslier M.C."/>
            <person name="Fan G."/>
            <person name="Renault V."/>
            <person name="Bayer P.E."/>
            <person name="Golicz A.A."/>
            <person name="Manoli S."/>
            <person name="Lee T.H."/>
            <person name="Thi V.H."/>
            <person name="Chalabi S."/>
            <person name="Hu Q."/>
            <person name="Fan C."/>
            <person name="Tollenaere R."/>
            <person name="Lu Y."/>
            <person name="Battail C."/>
            <person name="Shen J."/>
            <person name="Sidebottom C.H."/>
            <person name="Wang X."/>
            <person name="Canaguier A."/>
            <person name="Chauveau A."/>
            <person name="Berard A."/>
            <person name="Deniot G."/>
            <person name="Guan M."/>
            <person name="Liu Z."/>
            <person name="Sun F."/>
            <person name="Lim Y.P."/>
            <person name="Lyons E."/>
            <person name="Town C.D."/>
            <person name="Bancroft I."/>
            <person name="Wang X."/>
            <person name="Meng J."/>
            <person name="Ma J."/>
            <person name="Pires J.C."/>
            <person name="King G.J."/>
            <person name="Brunel D."/>
            <person name="Delourme R."/>
            <person name="Renard M."/>
            <person name="Aury J.M."/>
            <person name="Adams K.L."/>
            <person name="Batley J."/>
            <person name="Snowdon R.J."/>
            <person name="Tost J."/>
            <person name="Edwards D."/>
            <person name="Zhou Y."/>
            <person name="Hua W."/>
            <person name="Sharpe A.G."/>
            <person name="Paterson A.H."/>
            <person name="Guan C."/>
            <person name="Wincker P."/>
        </authorList>
    </citation>
    <scope>NUCLEOTIDE SEQUENCE [LARGE SCALE GENOMIC DNA]</scope>
    <source>
        <strain evidence="2">cv. Darmor-bzh</strain>
    </source>
</reference>